<protein>
    <submittedName>
        <fullName evidence="1">Uncharacterized protein</fullName>
    </submittedName>
</protein>
<dbReference type="KEGG" id="sdz:Asd1617_05791"/>
<name>A0A0A7A2K0_SHIDY</name>
<sequence>MENGFFTVDYESMACVVTALVAYNIFSPFSQKIDDLTFTFVTPLGAQYDDVVTHFSKSPFA</sequence>
<dbReference type="PATRIC" id="fig|754093.4.peg.5659"/>
<accession>A0A0A7A2K0</accession>
<dbReference type="HOGENOM" id="CLU_195881_0_0_6"/>
<dbReference type="Proteomes" id="UP000031647">
    <property type="component" value="Chromosome"/>
</dbReference>
<dbReference type="AlphaFoldDB" id="A0A0A7A2K0"/>
<gene>
    <name evidence="1" type="ORF">Asd1617_05791</name>
</gene>
<evidence type="ECO:0000313" key="1">
    <source>
        <dbReference type="EMBL" id="AHA68618.1"/>
    </source>
</evidence>
<proteinExistence type="predicted"/>
<organism evidence="1 2">
    <name type="scientific">Shigella dysenteriae 1617</name>
    <dbReference type="NCBI Taxonomy" id="754093"/>
    <lineage>
        <taxon>Bacteria</taxon>
        <taxon>Pseudomonadati</taxon>
        <taxon>Pseudomonadota</taxon>
        <taxon>Gammaproteobacteria</taxon>
        <taxon>Enterobacterales</taxon>
        <taxon>Enterobacteriaceae</taxon>
        <taxon>Shigella</taxon>
    </lineage>
</organism>
<dbReference type="EMBL" id="CP006736">
    <property type="protein sequence ID" value="AHA68618.1"/>
    <property type="molecule type" value="Genomic_DNA"/>
</dbReference>
<reference evidence="1 2" key="1">
    <citation type="submission" date="2013-09" db="EMBL/GenBank/DDBJ databases">
        <title>Comparative genomics of Sd1617 to representative strains in evaluating its pathogenesis.</title>
        <authorList>
            <person name="Aksomboon Vongsawan A."/>
            <person name="Kapatral V."/>
            <person name="Vaisvil B."/>
            <person name="Serichantalergs O."/>
            <person name="Hale T.L."/>
            <person name="Mason C.J."/>
        </authorList>
    </citation>
    <scope>NUCLEOTIDE SEQUENCE [LARGE SCALE GENOMIC DNA]</scope>
    <source>
        <strain evidence="1 2">1617</strain>
    </source>
</reference>
<evidence type="ECO:0000313" key="2">
    <source>
        <dbReference type="Proteomes" id="UP000031647"/>
    </source>
</evidence>